<keyword evidence="5" id="KW-1185">Reference proteome</keyword>
<comment type="caution">
    <text evidence="4">The sequence shown here is derived from an EMBL/GenBank/DDBJ whole genome shotgun (WGS) entry which is preliminary data.</text>
</comment>
<feature type="coiled-coil region" evidence="2">
    <location>
        <begin position="534"/>
        <end position="589"/>
    </location>
</feature>
<feature type="compositionally biased region" description="Low complexity" evidence="3">
    <location>
        <begin position="800"/>
        <end position="810"/>
    </location>
</feature>
<feature type="coiled-coil region" evidence="2">
    <location>
        <begin position="618"/>
        <end position="680"/>
    </location>
</feature>
<keyword evidence="2" id="KW-0175">Coiled coil</keyword>
<dbReference type="PANTHER" id="PTHR43215">
    <property type="entry name" value="RADIAL SPOKE HEAD 1 HOMOLOG"/>
    <property type="match status" value="1"/>
</dbReference>
<keyword evidence="1" id="KW-0677">Repeat</keyword>
<gene>
    <name evidence="4" type="ORF">ACHAW5_002610</name>
</gene>
<feature type="region of interest" description="Disordered" evidence="3">
    <location>
        <begin position="329"/>
        <end position="358"/>
    </location>
</feature>
<evidence type="ECO:0000256" key="1">
    <source>
        <dbReference type="ARBA" id="ARBA00022737"/>
    </source>
</evidence>
<organism evidence="4 5">
    <name type="scientific">Stephanodiscus triporus</name>
    <dbReference type="NCBI Taxonomy" id="2934178"/>
    <lineage>
        <taxon>Eukaryota</taxon>
        <taxon>Sar</taxon>
        <taxon>Stramenopiles</taxon>
        <taxon>Ochrophyta</taxon>
        <taxon>Bacillariophyta</taxon>
        <taxon>Coscinodiscophyceae</taxon>
        <taxon>Thalassiosirophycidae</taxon>
        <taxon>Stephanodiscales</taxon>
        <taxon>Stephanodiscaceae</taxon>
        <taxon>Stephanodiscus</taxon>
    </lineage>
</organism>
<evidence type="ECO:0000256" key="3">
    <source>
        <dbReference type="SAM" id="MobiDB-lite"/>
    </source>
</evidence>
<feature type="region of interest" description="Disordered" evidence="3">
    <location>
        <begin position="796"/>
        <end position="855"/>
    </location>
</feature>
<dbReference type="Pfam" id="PF02493">
    <property type="entry name" value="MORN"/>
    <property type="match status" value="4"/>
</dbReference>
<sequence>MSPPDDRKTNKPSRINVAWSAVESDTCSETVRTETWTTNTDTHSSMSSSPGSAASSYELESGDGSPGSESGEWRGDIGGDGMVSPPMPPPPRPPPPPPSSPKRISVSSVLSRGSGGEESKDKTDRGSEAETTSLGVGPPTAENPAAAKVHPHPSSVAKDADHDDEGEEKSTKIKPPSIMGGTPHKSESFPRSDPSLLTSSSLSSFNFWGADGGGSPAASPFVEVTATQQLAQLVVSLRADLRAANAAREELEARLLEESKRQTARGASSSDEDSALLRLEGENAGLRADVDALFAEKDVLWGELAELREENKTLNDVIARLKREGDRRAHAAGSFGASHGSLGSPSSEQDPDELDSKSVADLETSLQSKRDLHEIIASLEERTVELEAEVNEANGAIFMLKDDLDCKDAQVKELLNNFTILQQKVSRAEQSNAALCHQNDALYSENDDLNTRIKVMTIQNKIDKEDIDMWPSMKSIEDDSKEHLYQEVKELLQQLEELRNKSSYKKVMFCACFVPLSTKTSLTPTLNLFAYTKVMAMEEEVYHLQENKRKMQQDLDESSDTIVALREALKDLEDTLAVSDIEIRKLKASLDEKEMSIKIIKSTQMEHQYESQLSADTIGALKMKVVSLETTRRDLKEKLDANSLAFLKLKDEKNDTAALITDLENKLTKATDENGALTKRISEFITANEKMKEEVKDLGESLATGPRQHALVVVAEAASSSLSSTSAFPSCVVSSDPVTSCNALISELRNKIKEIVSSRNAALEEVAILRSDASVAPSEAIEPLIVPATVIQSAEQNDGTSADTTSATSTKPSPQDPSPIRAPRRSIDSEEGDTSTNADGKTTFHSCSFSKSGSRGSSLLEAAKKLCSKLDEKKLPAAPKKEEPKAVAPSEAEQVNHILDQDDEEVSAKETKEDYPAEMNGKSGVKIRSPPEQEKKAKSKIKFDIDELTSIYFERCGMSVSKVSDVSWSSYSSRNKPSSDIVAKKVKICRNGVVMGTYEGDLNAEGQRHGFGVLLCYNGNSYEGEWKKDKRDGLGVAKYSSGDIYDGQWHHGKRHGHGIMYIEAGDTYIGSWNNGLKHGAGTYHWDDGEVDVSWYLEDKRVGDGVRWSANRLKAFKLTRGTKKEALSLDEAYTTAERLGFNLEKFDWIIEHRLNGVAPLLVAKTEEFTSTAGGCRYRLRNL</sequence>
<evidence type="ECO:0000313" key="4">
    <source>
        <dbReference type="EMBL" id="KAL3776301.1"/>
    </source>
</evidence>
<dbReference type="AlphaFoldDB" id="A0ABD3NNJ1"/>
<dbReference type="SMART" id="SM00698">
    <property type="entry name" value="MORN"/>
    <property type="match status" value="4"/>
</dbReference>
<feature type="region of interest" description="Disordered" evidence="3">
    <location>
        <begin position="875"/>
        <end position="938"/>
    </location>
</feature>
<feature type="compositionally biased region" description="Basic and acidic residues" evidence="3">
    <location>
        <begin position="115"/>
        <end position="128"/>
    </location>
</feature>
<dbReference type="PANTHER" id="PTHR43215:SF14">
    <property type="entry name" value="RADIAL SPOKE HEAD 1 HOMOLOG"/>
    <property type="match status" value="1"/>
</dbReference>
<evidence type="ECO:0000256" key="2">
    <source>
        <dbReference type="SAM" id="Coils"/>
    </source>
</evidence>
<protein>
    <submittedName>
        <fullName evidence="4">Uncharacterized protein</fullName>
    </submittedName>
</protein>
<feature type="compositionally biased region" description="Low complexity" evidence="3">
    <location>
        <begin position="27"/>
        <end position="70"/>
    </location>
</feature>
<proteinExistence type="predicted"/>
<feature type="compositionally biased region" description="Pro residues" evidence="3">
    <location>
        <begin position="85"/>
        <end position="100"/>
    </location>
</feature>
<feature type="coiled-coil region" evidence="2">
    <location>
        <begin position="369"/>
        <end position="431"/>
    </location>
</feature>
<feature type="compositionally biased region" description="Basic and acidic residues" evidence="3">
    <location>
        <begin position="875"/>
        <end position="885"/>
    </location>
</feature>
<accession>A0ABD3NNJ1</accession>
<dbReference type="SUPFAM" id="SSF82185">
    <property type="entry name" value="Histone H3 K4-specific methyltransferase SET7/9 N-terminal domain"/>
    <property type="match status" value="1"/>
</dbReference>
<dbReference type="InterPro" id="IPR003409">
    <property type="entry name" value="MORN"/>
</dbReference>
<feature type="compositionally biased region" description="Basic and acidic residues" evidence="3">
    <location>
        <begin position="906"/>
        <end position="915"/>
    </location>
</feature>
<name>A0ABD3NNJ1_9STRA</name>
<feature type="compositionally biased region" description="Polar residues" evidence="3">
    <location>
        <begin position="834"/>
        <end position="845"/>
    </location>
</feature>
<feature type="region of interest" description="Disordered" evidence="3">
    <location>
        <begin position="1"/>
        <end position="198"/>
    </location>
</feature>
<dbReference type="EMBL" id="JALLAZ020001361">
    <property type="protein sequence ID" value="KAL3776301.1"/>
    <property type="molecule type" value="Genomic_DNA"/>
</dbReference>
<feature type="coiled-coil region" evidence="2">
    <location>
        <begin position="234"/>
        <end position="261"/>
    </location>
</feature>
<dbReference type="Proteomes" id="UP001530315">
    <property type="component" value="Unassembled WGS sequence"/>
</dbReference>
<feature type="compositionally biased region" description="Basic and acidic residues" evidence="3">
    <location>
        <begin position="929"/>
        <end position="938"/>
    </location>
</feature>
<reference evidence="4 5" key="1">
    <citation type="submission" date="2024-10" db="EMBL/GenBank/DDBJ databases">
        <title>Updated reference genomes for cyclostephanoid diatoms.</title>
        <authorList>
            <person name="Roberts W.R."/>
            <person name="Alverson A.J."/>
        </authorList>
    </citation>
    <scope>NUCLEOTIDE SEQUENCE [LARGE SCALE GENOMIC DNA]</scope>
    <source>
        <strain evidence="4 5">AJA276-08</strain>
    </source>
</reference>
<evidence type="ECO:0000313" key="5">
    <source>
        <dbReference type="Proteomes" id="UP001530315"/>
    </source>
</evidence>
<feature type="compositionally biased region" description="Low complexity" evidence="3">
    <location>
        <begin position="846"/>
        <end position="855"/>
    </location>
</feature>
<dbReference type="Gene3D" id="2.20.110.10">
    <property type="entry name" value="Histone H3 K4-specific methyltransferase SET7/9 N-terminal domain"/>
    <property type="match status" value="2"/>
</dbReference>
<feature type="compositionally biased region" description="Low complexity" evidence="3">
    <location>
        <begin position="331"/>
        <end position="344"/>
    </location>
</feature>